<dbReference type="OrthoDB" id="9805030at2"/>
<evidence type="ECO:0000256" key="2">
    <source>
        <dbReference type="ARBA" id="ARBA00022727"/>
    </source>
</evidence>
<dbReference type="GO" id="GO:0044209">
    <property type="term" value="P:AMP salvage"/>
    <property type="evidence" value="ECO:0007669"/>
    <property type="project" value="UniProtKB-UniRule"/>
</dbReference>
<feature type="binding site" evidence="6">
    <location>
        <position position="36"/>
    </location>
    <ligand>
        <name>AMP</name>
        <dbReference type="ChEBI" id="CHEBI:456215"/>
    </ligand>
</feature>
<comment type="catalytic activity">
    <reaction evidence="6 8">
        <text>AMP + ATP = 2 ADP</text>
        <dbReference type="Rhea" id="RHEA:12973"/>
        <dbReference type="ChEBI" id="CHEBI:30616"/>
        <dbReference type="ChEBI" id="CHEBI:456215"/>
        <dbReference type="ChEBI" id="CHEBI:456216"/>
        <dbReference type="EC" id="2.7.4.3"/>
    </reaction>
</comment>
<evidence type="ECO:0000256" key="4">
    <source>
        <dbReference type="ARBA" id="ARBA00022777"/>
    </source>
</evidence>
<feature type="binding site" evidence="6">
    <location>
        <begin position="136"/>
        <end position="137"/>
    </location>
    <ligand>
        <name>ATP</name>
        <dbReference type="ChEBI" id="CHEBI:30616"/>
    </ligand>
</feature>
<comment type="subunit">
    <text evidence="6 8">Monomer.</text>
</comment>
<dbReference type="InterPro" id="IPR006259">
    <property type="entry name" value="Adenyl_kin_sub"/>
</dbReference>
<dbReference type="KEGG" id="apal:BN85413290"/>
<comment type="domain">
    <text evidence="6">Consists of three domains, a large central CORE domain and two small peripheral domains, NMPbind and LID, which undergo movements during catalysis. The LID domain closes over the site of phosphoryl transfer upon ATP binding. Assembling and dissambling the active center during each catalytic cycle provides an effective means to prevent ATP hydrolysis. Some bacteria have evolved a zinc-coordinating structure that stabilizes the LID domain.</text>
</comment>
<keyword evidence="11" id="KW-1185">Reference proteome</keyword>
<dbReference type="GO" id="GO:0004017">
    <property type="term" value="F:AMP kinase activity"/>
    <property type="evidence" value="ECO:0007669"/>
    <property type="project" value="UniProtKB-UniRule"/>
</dbReference>
<dbReference type="EC" id="2.7.4.3" evidence="6 8"/>
<organism evidence="10 11">
    <name type="scientific">Alteracholeplasma palmae (strain ATCC 49389 / J233)</name>
    <name type="common">Acholeplasma palmae</name>
    <dbReference type="NCBI Taxonomy" id="1318466"/>
    <lineage>
        <taxon>Bacteria</taxon>
        <taxon>Bacillati</taxon>
        <taxon>Mycoplasmatota</taxon>
        <taxon>Mollicutes</taxon>
        <taxon>Acholeplasmatales</taxon>
        <taxon>Acholeplasmataceae</taxon>
        <taxon>Acholeplasma</taxon>
    </lineage>
</organism>
<dbReference type="Proteomes" id="UP000032740">
    <property type="component" value="Chromosome"/>
</dbReference>
<keyword evidence="4 6" id="KW-0418">Kinase</keyword>
<feature type="binding site" evidence="6">
    <location>
        <position position="199"/>
    </location>
    <ligand>
        <name>ATP</name>
        <dbReference type="ChEBI" id="CHEBI:30616"/>
    </ligand>
</feature>
<dbReference type="InterPro" id="IPR027417">
    <property type="entry name" value="P-loop_NTPase"/>
</dbReference>
<evidence type="ECO:0000313" key="11">
    <source>
        <dbReference type="Proteomes" id="UP000032740"/>
    </source>
</evidence>
<keyword evidence="1 6" id="KW-0808">Transferase</keyword>
<evidence type="ECO:0000256" key="1">
    <source>
        <dbReference type="ARBA" id="ARBA00022679"/>
    </source>
</evidence>
<feature type="domain" description="Adenylate kinase active site lid" evidence="9">
    <location>
        <begin position="127"/>
        <end position="162"/>
    </location>
</feature>
<dbReference type="CDD" id="cd01428">
    <property type="entry name" value="ADK"/>
    <property type="match status" value="1"/>
</dbReference>
<dbReference type="NCBIfam" id="NF001380">
    <property type="entry name" value="PRK00279.1-2"/>
    <property type="match status" value="1"/>
</dbReference>
<dbReference type="NCBIfam" id="NF001381">
    <property type="entry name" value="PRK00279.1-3"/>
    <property type="match status" value="1"/>
</dbReference>
<feature type="binding site" evidence="6">
    <location>
        <position position="31"/>
    </location>
    <ligand>
        <name>AMP</name>
        <dbReference type="ChEBI" id="CHEBI:456215"/>
    </ligand>
</feature>
<dbReference type="EMBL" id="FO681347">
    <property type="protein sequence ID" value="CCV64906.1"/>
    <property type="molecule type" value="Genomic_DNA"/>
</dbReference>
<dbReference type="UniPathway" id="UPA00588">
    <property type="reaction ID" value="UER00649"/>
</dbReference>
<dbReference type="GO" id="GO:0008270">
    <property type="term" value="F:zinc ion binding"/>
    <property type="evidence" value="ECO:0007669"/>
    <property type="project" value="UniProtKB-UniRule"/>
</dbReference>
<dbReference type="PROSITE" id="PS00113">
    <property type="entry name" value="ADENYLATE_KINASE"/>
    <property type="match status" value="1"/>
</dbReference>
<keyword evidence="6" id="KW-0479">Metal-binding</keyword>
<evidence type="ECO:0000256" key="5">
    <source>
        <dbReference type="ARBA" id="ARBA00022840"/>
    </source>
</evidence>
<dbReference type="NCBIfam" id="NF011100">
    <property type="entry name" value="PRK14527.1"/>
    <property type="match status" value="1"/>
</dbReference>
<feature type="binding site" evidence="6">
    <location>
        <begin position="85"/>
        <end position="88"/>
    </location>
    <ligand>
        <name>AMP</name>
        <dbReference type="ChEBI" id="CHEBI:456215"/>
    </ligand>
</feature>
<evidence type="ECO:0000256" key="7">
    <source>
        <dbReference type="RuleBase" id="RU003330"/>
    </source>
</evidence>
<feature type="binding site" evidence="6">
    <location>
        <position position="160"/>
    </location>
    <ligand>
        <name>AMP</name>
        <dbReference type="ChEBI" id="CHEBI:456215"/>
    </ligand>
</feature>
<sequence>MQLILMGPPGVGKGSQASVLSKKLNIPHISTGDMFRKHFKENTSLGKLAKSYTDKGLLVPDEVTNQMVEDRFLDSDIKNGFLLDGFPRNLAQAKFLDELFERKGIKLTAAVDITADDKVLVKRITGRRVCPTCGAVYHIDNNPPKVAGLCDNDSTPLIQRADDKEETVLNRLKVYKDETFPIIEYYQNQNLVYKVDGMKSIDEVTQTILKALGE</sequence>
<dbReference type="GO" id="GO:0005737">
    <property type="term" value="C:cytoplasm"/>
    <property type="evidence" value="ECO:0007669"/>
    <property type="project" value="UniProtKB-SubCell"/>
</dbReference>
<evidence type="ECO:0000256" key="6">
    <source>
        <dbReference type="HAMAP-Rule" id="MF_00235"/>
    </source>
</evidence>
<feature type="binding site" evidence="6">
    <location>
        <position position="171"/>
    </location>
    <ligand>
        <name>AMP</name>
        <dbReference type="ChEBI" id="CHEBI:456215"/>
    </ligand>
</feature>
<dbReference type="InterPro" id="IPR007862">
    <property type="entry name" value="Adenylate_kinase_lid-dom"/>
</dbReference>
<dbReference type="STRING" id="1318466.BN85413290"/>
<dbReference type="GO" id="GO:0005524">
    <property type="term" value="F:ATP binding"/>
    <property type="evidence" value="ECO:0007669"/>
    <property type="project" value="UniProtKB-UniRule"/>
</dbReference>
<feature type="binding site" evidence="6">
    <location>
        <position position="150"/>
    </location>
    <ligand>
        <name>Zn(2+)</name>
        <dbReference type="ChEBI" id="CHEBI:29105"/>
        <note>structural</note>
    </ligand>
</feature>
<dbReference type="HAMAP" id="MF_00235">
    <property type="entry name" value="Adenylate_kinase_Adk"/>
    <property type="match status" value="1"/>
</dbReference>
<dbReference type="AlphaFoldDB" id="U4KSC2"/>
<protein>
    <recommendedName>
        <fullName evidence="6 8">Adenylate kinase</fullName>
        <shortName evidence="6">AK</shortName>
        <ecNumber evidence="6 8">2.7.4.3</ecNumber>
    </recommendedName>
    <alternativeName>
        <fullName evidence="6">ATP-AMP transphosphorylase</fullName>
    </alternativeName>
    <alternativeName>
        <fullName evidence="6">ATP:AMP phosphotransferase</fullName>
    </alternativeName>
    <alternativeName>
        <fullName evidence="6">Adenylate monophosphate kinase</fullName>
    </alternativeName>
</protein>
<reference evidence="10 11" key="1">
    <citation type="journal article" date="2013" name="J. Mol. Microbiol. Biotechnol.">
        <title>Analysis of the Complete Genomes of Acholeplasma brassicae , A. palmae and A. laidlawii and Their Comparison to the Obligate Parasites from ' Candidatus Phytoplasma'.</title>
        <authorList>
            <person name="Kube M."/>
            <person name="Siewert C."/>
            <person name="Migdoll A.M."/>
            <person name="Duduk B."/>
            <person name="Holz S."/>
            <person name="Rabus R."/>
            <person name="Seemuller E."/>
            <person name="Mitrovic J."/>
            <person name="Muller I."/>
            <person name="Buttner C."/>
            <person name="Reinhardt R."/>
        </authorList>
    </citation>
    <scope>NUCLEOTIDE SEQUENCE [LARGE SCALE GENOMIC DNA]</scope>
    <source>
        <strain evidence="10 11">J233</strain>
    </source>
</reference>
<dbReference type="PANTHER" id="PTHR23359">
    <property type="entry name" value="NUCLEOTIDE KINASE"/>
    <property type="match status" value="1"/>
</dbReference>
<comment type="function">
    <text evidence="6">Catalyzes the reversible transfer of the terminal phosphate group between ATP and AMP. Plays an important role in cellular energy homeostasis and in adenine nucleotide metabolism.</text>
</comment>
<keyword evidence="5 6" id="KW-0067">ATP-binding</keyword>
<feature type="binding site" evidence="6">
    <location>
        <begin position="57"/>
        <end position="59"/>
    </location>
    <ligand>
        <name>AMP</name>
        <dbReference type="ChEBI" id="CHEBI:456215"/>
    </ligand>
</feature>
<feature type="region of interest" description="NMP" evidence="6">
    <location>
        <begin position="30"/>
        <end position="59"/>
    </location>
</feature>
<feature type="region of interest" description="LID" evidence="6">
    <location>
        <begin position="126"/>
        <end position="163"/>
    </location>
</feature>
<dbReference type="SUPFAM" id="SSF52540">
    <property type="entry name" value="P-loop containing nucleoside triphosphate hydrolases"/>
    <property type="match status" value="1"/>
</dbReference>
<dbReference type="RefSeq" id="WP_030003789.1">
    <property type="nucleotide sequence ID" value="NC_022538.1"/>
</dbReference>
<evidence type="ECO:0000259" key="9">
    <source>
        <dbReference type="Pfam" id="PF05191"/>
    </source>
</evidence>
<name>U4KSC2_ALTPJ</name>
<evidence type="ECO:0000313" key="10">
    <source>
        <dbReference type="EMBL" id="CCV64906.1"/>
    </source>
</evidence>
<keyword evidence="6" id="KW-0963">Cytoplasm</keyword>
<feature type="binding site" evidence="6">
    <location>
        <position position="127"/>
    </location>
    <ligand>
        <name>ATP</name>
        <dbReference type="ChEBI" id="CHEBI:30616"/>
    </ligand>
</feature>
<feature type="binding site" evidence="6">
    <location>
        <position position="92"/>
    </location>
    <ligand>
        <name>AMP</name>
        <dbReference type="ChEBI" id="CHEBI:456215"/>
    </ligand>
</feature>
<dbReference type="FunFam" id="3.40.50.300:FF:000106">
    <property type="entry name" value="Adenylate kinase mitochondrial"/>
    <property type="match status" value="1"/>
</dbReference>
<dbReference type="Gene3D" id="3.40.50.300">
    <property type="entry name" value="P-loop containing nucleotide triphosphate hydrolases"/>
    <property type="match status" value="1"/>
</dbReference>
<keyword evidence="2 6" id="KW-0545">Nucleotide biosynthesis</keyword>
<evidence type="ECO:0000256" key="3">
    <source>
        <dbReference type="ARBA" id="ARBA00022741"/>
    </source>
</evidence>
<keyword evidence="3 6" id="KW-0547">Nucleotide-binding</keyword>
<dbReference type="PRINTS" id="PR00094">
    <property type="entry name" value="ADENYLTKNASE"/>
</dbReference>
<dbReference type="Pfam" id="PF00406">
    <property type="entry name" value="ADK"/>
    <property type="match status" value="1"/>
</dbReference>
<dbReference type="Pfam" id="PF05191">
    <property type="entry name" value="ADK_lid"/>
    <property type="match status" value="1"/>
</dbReference>
<gene>
    <name evidence="6 10" type="primary">adk</name>
    <name evidence="10" type="ORF">BN85413290</name>
</gene>
<evidence type="ECO:0000256" key="8">
    <source>
        <dbReference type="RuleBase" id="RU003331"/>
    </source>
</evidence>
<feature type="binding site" evidence="6">
    <location>
        <begin position="10"/>
        <end position="15"/>
    </location>
    <ligand>
        <name>ATP</name>
        <dbReference type="ChEBI" id="CHEBI:30616"/>
    </ligand>
</feature>
<keyword evidence="6" id="KW-0862">Zinc</keyword>
<feature type="binding site" evidence="6">
    <location>
        <position position="153"/>
    </location>
    <ligand>
        <name>Zn(2+)</name>
        <dbReference type="ChEBI" id="CHEBI:29105"/>
        <note>structural</note>
    </ligand>
</feature>
<comment type="subcellular location">
    <subcellularLocation>
        <location evidence="6 8">Cytoplasm</location>
    </subcellularLocation>
</comment>
<feature type="binding site" evidence="6">
    <location>
        <position position="130"/>
    </location>
    <ligand>
        <name>Zn(2+)</name>
        <dbReference type="ChEBI" id="CHEBI:29105"/>
        <note>structural</note>
    </ligand>
</feature>
<comment type="similarity">
    <text evidence="6 7">Belongs to the adenylate kinase family.</text>
</comment>
<dbReference type="InterPro" id="IPR000850">
    <property type="entry name" value="Adenylat/UMP-CMP_kin"/>
</dbReference>
<feature type="binding site" evidence="6">
    <location>
        <position position="133"/>
    </location>
    <ligand>
        <name>Zn(2+)</name>
        <dbReference type="ChEBI" id="CHEBI:29105"/>
        <note>structural</note>
    </ligand>
</feature>
<accession>U4KSC2</accession>
<proteinExistence type="inferred from homology"/>
<comment type="pathway">
    <text evidence="6">Purine metabolism; AMP biosynthesis via salvage pathway; AMP from ADP: step 1/1.</text>
</comment>
<dbReference type="InterPro" id="IPR033690">
    <property type="entry name" value="Adenylat_kinase_CS"/>
</dbReference>
<dbReference type="HOGENOM" id="CLU_032354_1_2_14"/>
<dbReference type="NCBIfam" id="TIGR01351">
    <property type="entry name" value="adk"/>
    <property type="match status" value="1"/>
</dbReference>